<dbReference type="InterPro" id="IPR043129">
    <property type="entry name" value="ATPase_NBD"/>
</dbReference>
<keyword evidence="10" id="KW-1185">Reference proteome</keyword>
<evidence type="ECO:0000256" key="3">
    <source>
        <dbReference type="ARBA" id="ARBA00014701"/>
    </source>
</evidence>
<evidence type="ECO:0000256" key="1">
    <source>
        <dbReference type="ARBA" id="ARBA00006479"/>
    </source>
</evidence>
<evidence type="ECO:0000256" key="6">
    <source>
        <dbReference type="ARBA" id="ARBA00022777"/>
    </source>
</evidence>
<organism evidence="9 10">
    <name type="scientific">Cohnella fermenti</name>
    <dbReference type="NCBI Taxonomy" id="2565925"/>
    <lineage>
        <taxon>Bacteria</taxon>
        <taxon>Bacillati</taxon>
        <taxon>Bacillota</taxon>
        <taxon>Bacilli</taxon>
        <taxon>Bacillales</taxon>
        <taxon>Paenibacillaceae</taxon>
        <taxon>Cohnella</taxon>
    </lineage>
</organism>
<dbReference type="EC" id="2.7.1.2" evidence="2"/>
<evidence type="ECO:0000256" key="2">
    <source>
        <dbReference type="ARBA" id="ARBA00012323"/>
    </source>
</evidence>
<dbReference type="RefSeq" id="WP_136372059.1">
    <property type="nucleotide sequence ID" value="NZ_SSOB01000033.1"/>
</dbReference>
<evidence type="ECO:0000256" key="8">
    <source>
        <dbReference type="ARBA" id="ARBA00032386"/>
    </source>
</evidence>
<comment type="caution">
    <text evidence="9">The sequence shown here is derived from an EMBL/GenBank/DDBJ whole genome shotgun (WGS) entry which is preliminary data.</text>
</comment>
<comment type="similarity">
    <text evidence="1">Belongs to the ROK (NagC/XylR) family.</text>
</comment>
<evidence type="ECO:0000313" key="10">
    <source>
        <dbReference type="Proteomes" id="UP000310636"/>
    </source>
</evidence>
<dbReference type="Gene3D" id="3.30.420.40">
    <property type="match status" value="2"/>
</dbReference>
<dbReference type="PANTHER" id="PTHR18964">
    <property type="entry name" value="ROK (REPRESSOR, ORF, KINASE) FAMILY"/>
    <property type="match status" value="1"/>
</dbReference>
<name>A0A4S4BL02_9BACL</name>
<keyword evidence="4 9" id="KW-0808">Transferase</keyword>
<proteinExistence type="inferred from homology"/>
<dbReference type="EMBL" id="SSOB01000033">
    <property type="protein sequence ID" value="THF75227.1"/>
    <property type="molecule type" value="Genomic_DNA"/>
</dbReference>
<dbReference type="NCBIfam" id="TIGR00744">
    <property type="entry name" value="ROK_glcA_fam"/>
    <property type="match status" value="1"/>
</dbReference>
<dbReference type="GO" id="GO:0005524">
    <property type="term" value="F:ATP binding"/>
    <property type="evidence" value="ECO:0007669"/>
    <property type="project" value="UniProtKB-KW"/>
</dbReference>
<dbReference type="Pfam" id="PF00480">
    <property type="entry name" value="ROK"/>
    <property type="match status" value="1"/>
</dbReference>
<keyword evidence="6 9" id="KW-0418">Kinase</keyword>
<dbReference type="GO" id="GO:0005737">
    <property type="term" value="C:cytoplasm"/>
    <property type="evidence" value="ECO:0007669"/>
    <property type="project" value="InterPro"/>
</dbReference>
<dbReference type="GO" id="GO:0004340">
    <property type="term" value="F:glucokinase activity"/>
    <property type="evidence" value="ECO:0007669"/>
    <property type="project" value="UniProtKB-EC"/>
</dbReference>
<reference evidence="9 10" key="1">
    <citation type="submission" date="2019-04" db="EMBL/GenBank/DDBJ databases">
        <title>Cohnella sp. nov. isolated from preserved vegetables.</title>
        <authorList>
            <person name="Lin S.-Y."/>
            <person name="Hung M.-H."/>
            <person name="Young C.-C."/>
        </authorList>
    </citation>
    <scope>NUCLEOTIDE SEQUENCE [LARGE SCALE GENOMIC DNA]</scope>
    <source>
        <strain evidence="9 10">CC-MHH1044</strain>
    </source>
</reference>
<dbReference type="InterPro" id="IPR004654">
    <property type="entry name" value="ROK_glcA"/>
</dbReference>
<dbReference type="PROSITE" id="PS01125">
    <property type="entry name" value="ROK"/>
    <property type="match status" value="1"/>
</dbReference>
<evidence type="ECO:0000256" key="4">
    <source>
        <dbReference type="ARBA" id="ARBA00022679"/>
    </source>
</evidence>
<dbReference type="InterPro" id="IPR049874">
    <property type="entry name" value="ROK_cs"/>
</dbReference>
<evidence type="ECO:0000256" key="5">
    <source>
        <dbReference type="ARBA" id="ARBA00022741"/>
    </source>
</evidence>
<keyword evidence="7" id="KW-0067">ATP-binding</keyword>
<dbReference type="Proteomes" id="UP000310636">
    <property type="component" value="Unassembled WGS sequence"/>
</dbReference>
<gene>
    <name evidence="9" type="ORF">E6C55_22425</name>
</gene>
<keyword evidence="5" id="KW-0547">Nucleotide-binding</keyword>
<evidence type="ECO:0000256" key="7">
    <source>
        <dbReference type="ARBA" id="ARBA00022840"/>
    </source>
</evidence>
<accession>A0A4S4BL02</accession>
<dbReference type="GO" id="GO:0006096">
    <property type="term" value="P:glycolytic process"/>
    <property type="evidence" value="ECO:0007669"/>
    <property type="project" value="InterPro"/>
</dbReference>
<dbReference type="PANTHER" id="PTHR18964:SF149">
    <property type="entry name" value="BIFUNCTIONAL UDP-N-ACETYLGLUCOSAMINE 2-EPIMERASE_N-ACETYLMANNOSAMINE KINASE"/>
    <property type="match status" value="1"/>
</dbReference>
<sequence>MERAIYVGIDLGGTAIKAGICDADGRLIHTAECPTPVKEGAEAVVQRIAELARQLVEASPYHWDQVAGVGAGIPGFLDMEEGHVKHSVNLGWEDVPVKQWLEANLGKSVKIDNDANAAALGEAWGGAGAGIPNVVCYTLGTGVGGGIIVKRRLIQGFSGMAGEIGHIPVVPDDHAIRCGCGKYGCLETVSSATGMVHMAEAALKVGLSSSLSVLANITAKDVVEHAVAGDPIALNIVSIAAGYIGKSMAILSVVVNPQRFIIGGGVAQAGEFLLNLIDRHYRENALHTAQDGVEIVPASLGNNAGVVGAAGLHLFG</sequence>
<dbReference type="SUPFAM" id="SSF53067">
    <property type="entry name" value="Actin-like ATPase domain"/>
    <property type="match status" value="1"/>
</dbReference>
<dbReference type="InterPro" id="IPR000600">
    <property type="entry name" value="ROK"/>
</dbReference>
<dbReference type="OrthoDB" id="9810372at2"/>
<protein>
    <recommendedName>
        <fullName evidence="3">Glucokinase</fullName>
        <ecNumber evidence="2">2.7.1.2</ecNumber>
    </recommendedName>
    <alternativeName>
        <fullName evidence="8">Glucose kinase</fullName>
    </alternativeName>
</protein>
<evidence type="ECO:0000313" key="9">
    <source>
        <dbReference type="EMBL" id="THF75227.1"/>
    </source>
</evidence>
<dbReference type="AlphaFoldDB" id="A0A4S4BL02"/>